<accession>A0A160MA38</accession>
<dbReference type="Proteomes" id="UP000077856">
    <property type="component" value="Chromosome"/>
</dbReference>
<sequence length="247" mass="28352">MKRIDIVASEAAFETLGTFETLEGLNEAVREYKCKFKEMLSNTEISVLNILHRYSAKYKGVSFLCKNTIGKLVGKSRRTIIRVCQRLEELGIIRQYAMKRASDMQQTSNAIVILPTKCDDVVVNEQLVTQEPADNVTPRKPLPSKTNTNTKERTAKPAWIPQAFFALLDSHIHSVKEIEEYWRSVYAITYRMNLAQEERTVIGIEAFFAMKSKRKQLRKPIAYFTGAVKRLAKQRHVTVLFNDVFKG</sequence>
<proteinExistence type="predicted"/>
<dbReference type="AlphaFoldDB" id="A0A160MA38"/>
<gene>
    <name evidence="2" type="ORF">A361_10695</name>
</gene>
<dbReference type="Gene3D" id="1.10.10.10">
    <property type="entry name" value="Winged helix-like DNA-binding domain superfamily/Winged helix DNA-binding domain"/>
    <property type="match status" value="1"/>
</dbReference>
<organism evidence="2 3">
    <name type="scientific">Cytobacillus oceanisediminis 2691</name>
    <dbReference type="NCBI Taxonomy" id="1196031"/>
    <lineage>
        <taxon>Bacteria</taxon>
        <taxon>Bacillati</taxon>
        <taxon>Bacillota</taxon>
        <taxon>Bacilli</taxon>
        <taxon>Bacillales</taxon>
        <taxon>Bacillaceae</taxon>
        <taxon>Cytobacillus</taxon>
    </lineage>
</organism>
<evidence type="ECO:0000256" key="1">
    <source>
        <dbReference type="SAM" id="MobiDB-lite"/>
    </source>
</evidence>
<dbReference type="Pfam" id="PF13730">
    <property type="entry name" value="HTH_36"/>
    <property type="match status" value="1"/>
</dbReference>
<protein>
    <recommendedName>
        <fullName evidence="4">Helix-turn-helix domain-containing protein</fullName>
    </recommendedName>
</protein>
<dbReference type="RefSeq" id="WP_019381900.1">
    <property type="nucleotide sequence ID" value="NZ_CP015506.1"/>
</dbReference>
<dbReference type="STRING" id="1196031.A361_10695"/>
<feature type="region of interest" description="Disordered" evidence="1">
    <location>
        <begin position="133"/>
        <end position="152"/>
    </location>
</feature>
<dbReference type="KEGG" id="bon:A361_10695"/>
<evidence type="ECO:0008006" key="4">
    <source>
        <dbReference type="Google" id="ProtNLM"/>
    </source>
</evidence>
<dbReference type="EMBL" id="CP015506">
    <property type="protein sequence ID" value="AND39582.1"/>
    <property type="molecule type" value="Genomic_DNA"/>
</dbReference>
<evidence type="ECO:0000313" key="2">
    <source>
        <dbReference type="EMBL" id="AND39582.1"/>
    </source>
</evidence>
<dbReference type="InterPro" id="IPR036388">
    <property type="entry name" value="WH-like_DNA-bd_sf"/>
</dbReference>
<dbReference type="eggNOG" id="COG1373">
    <property type="taxonomic scope" value="Bacteria"/>
</dbReference>
<name>A0A160MA38_9BACI</name>
<evidence type="ECO:0000313" key="3">
    <source>
        <dbReference type="Proteomes" id="UP000077856"/>
    </source>
</evidence>
<reference evidence="2 3" key="1">
    <citation type="submission" date="2016-04" db="EMBL/GenBank/DDBJ databases">
        <title>Complete genome sequence of Bacillus oceanisediminis strain 2691.</title>
        <authorList>
            <person name="Jeong H."/>
            <person name="Kim H.J."/>
            <person name="Lee D.-W."/>
        </authorList>
    </citation>
    <scope>NUCLEOTIDE SEQUENCE [LARGE SCALE GENOMIC DNA]</scope>
    <source>
        <strain evidence="2 3">2691</strain>
    </source>
</reference>